<dbReference type="InterPro" id="IPR043136">
    <property type="entry name" value="B30.2/SPRY_sf"/>
</dbReference>
<keyword evidence="11" id="KW-1185">Reference proteome</keyword>
<proteinExistence type="predicted"/>
<dbReference type="InterPro" id="IPR006574">
    <property type="entry name" value="PRY"/>
</dbReference>
<dbReference type="Pfam" id="PF25600">
    <property type="entry name" value="TRIM_CC"/>
    <property type="match status" value="1"/>
</dbReference>
<keyword evidence="4" id="KW-0862">Zinc</keyword>
<dbReference type="PROSITE" id="PS50089">
    <property type="entry name" value="ZF_RING_2"/>
    <property type="match status" value="1"/>
</dbReference>
<accession>A0AAW0NJG8</accession>
<dbReference type="GO" id="GO:0008270">
    <property type="term" value="F:zinc ion binding"/>
    <property type="evidence" value="ECO:0007669"/>
    <property type="project" value="UniProtKB-KW"/>
</dbReference>
<evidence type="ECO:0000313" key="11">
    <source>
        <dbReference type="Proteomes" id="UP001460270"/>
    </source>
</evidence>
<gene>
    <name evidence="10" type="ORF">WMY93_022023</name>
</gene>
<dbReference type="EMBL" id="JBBPFD010000015">
    <property type="protein sequence ID" value="KAK7896698.1"/>
    <property type="molecule type" value="Genomic_DNA"/>
</dbReference>
<evidence type="ECO:0000256" key="7">
    <source>
        <dbReference type="SAM" id="Coils"/>
    </source>
</evidence>
<dbReference type="PRINTS" id="PR01407">
    <property type="entry name" value="BUTYPHLNCDUF"/>
</dbReference>
<evidence type="ECO:0000313" key="10">
    <source>
        <dbReference type="EMBL" id="KAK7896698.1"/>
    </source>
</evidence>
<dbReference type="SMART" id="SM00589">
    <property type="entry name" value="PRY"/>
    <property type="match status" value="2"/>
</dbReference>
<feature type="coiled-coil region" evidence="7">
    <location>
        <begin position="170"/>
        <end position="200"/>
    </location>
</feature>
<dbReference type="InterPro" id="IPR001841">
    <property type="entry name" value="Znf_RING"/>
</dbReference>
<dbReference type="AlphaFoldDB" id="A0AAW0NJG8"/>
<dbReference type="CDD" id="cd06503">
    <property type="entry name" value="ATP-synt_Fo_b"/>
    <property type="match status" value="1"/>
</dbReference>
<dbReference type="InterPro" id="IPR001870">
    <property type="entry name" value="B30.2/SPRY"/>
</dbReference>
<name>A0AAW0NJG8_9GOBI</name>
<dbReference type="SUPFAM" id="SSF49899">
    <property type="entry name" value="Concanavalin A-like lectins/glucanases"/>
    <property type="match status" value="2"/>
</dbReference>
<evidence type="ECO:0000256" key="1">
    <source>
        <dbReference type="ARBA" id="ARBA00022588"/>
    </source>
</evidence>
<dbReference type="Pfam" id="PF00643">
    <property type="entry name" value="zf-B_box"/>
    <property type="match status" value="1"/>
</dbReference>
<dbReference type="Proteomes" id="UP001460270">
    <property type="component" value="Unassembled WGS sequence"/>
</dbReference>
<evidence type="ECO:0000256" key="4">
    <source>
        <dbReference type="ARBA" id="ARBA00022833"/>
    </source>
</evidence>
<comment type="caution">
    <text evidence="10">The sequence shown here is derived from an EMBL/GenBank/DDBJ whole genome shotgun (WGS) entry which is preliminary data.</text>
</comment>
<dbReference type="InterPro" id="IPR013320">
    <property type="entry name" value="ConA-like_dom_sf"/>
</dbReference>
<evidence type="ECO:0000256" key="2">
    <source>
        <dbReference type="ARBA" id="ARBA00022723"/>
    </source>
</evidence>
<dbReference type="InterPro" id="IPR013083">
    <property type="entry name" value="Znf_RING/FYVE/PHD"/>
</dbReference>
<keyword evidence="5" id="KW-0391">Immunity</keyword>
<dbReference type="InterPro" id="IPR058030">
    <property type="entry name" value="TRIM8/14/16/25/29/45/65_CC"/>
</dbReference>
<dbReference type="SMART" id="SM00184">
    <property type="entry name" value="RING"/>
    <property type="match status" value="1"/>
</dbReference>
<evidence type="ECO:0000256" key="3">
    <source>
        <dbReference type="ARBA" id="ARBA00022771"/>
    </source>
</evidence>
<evidence type="ECO:0000256" key="6">
    <source>
        <dbReference type="PROSITE-ProRule" id="PRU00175"/>
    </source>
</evidence>
<keyword evidence="7" id="KW-0175">Coiled coil</keyword>
<sequence length="778" mass="89704">MCLQTLGWRGPAQPLRYTCPQCHEKFSPRPVLVPNITMARTMEQLMQDSKGKHFAGPGDIACDLCYGKKLKAAMSCISCRLSFCEGHLEVHTERYLLKRHNVVAPRNDLHKNDCPLHHRPITDYCLTDGHMMCIKCSSTKHKDHQVTTTTNQMGLLKLYLICQLEQLDRKLEFYKEEDSLEQELLELKRQEAELDSLSLIQDPAQVLLKYEQLSEMKEQPQSVTDQVPNCFNRELTEALTDIPHRLQTSSNMGLALTQNPLLLQQPITREQYLKYAVNITLDPNTAHKRLVLSENNSKVTVVKEEQNYPNHPERFSHRWQVLSKDTLTGQCYFEVECGDTMSFVGFTYKKIQRKKDVKESALGYNGVSWALKTGMSNHIFHNGDEMQVRNTRQCEKIGVFLDHPAGVISFYGINSKEMFHFGHIQTSFKEPLDLPREPVTIPCGHSFCRSCVEKHWDGEDQPSCPQCRQKFTSRPSLFINAMLENLMTQLKTLFAAEESCANPGHEVSPVKADYSVIQKNLEERRQKIRMKIEEKEKQLKELKRTSADAALQLNKETFTEAIKLLKEKRSSTEQQIESHKHNAHFDIKLIQDQVKDDINFWTKQQSDMNYLVCHTEDAFQYMRTFCSLPIVPEVEQIRQINPEMTSFRKYVLNKPQIPMNLHTWCYYYDARLEDIKETQTPREDVLKHWCKITLDSNTAHRNVEVEPTAAGNPCALFTAEPRDVPDHPDRFTDCVQVLGKESLTGQCYFEICSSGGCFIGLAYKSIEEKAKGISVFWG</sequence>
<dbReference type="Gene3D" id="2.60.120.920">
    <property type="match status" value="2"/>
</dbReference>
<dbReference type="PROSITE" id="PS50188">
    <property type="entry name" value="B302_SPRY"/>
    <property type="match status" value="1"/>
</dbReference>
<dbReference type="Gene3D" id="3.30.160.60">
    <property type="entry name" value="Classic Zinc Finger"/>
    <property type="match status" value="1"/>
</dbReference>
<feature type="coiled-coil region" evidence="7">
    <location>
        <begin position="518"/>
        <end position="582"/>
    </location>
</feature>
<dbReference type="SUPFAM" id="SSF57845">
    <property type="entry name" value="B-box zinc-binding domain"/>
    <property type="match status" value="1"/>
</dbReference>
<dbReference type="InterPro" id="IPR017907">
    <property type="entry name" value="Znf_RING_CS"/>
</dbReference>
<evidence type="ECO:0000259" key="9">
    <source>
        <dbReference type="PROSITE" id="PS50188"/>
    </source>
</evidence>
<organism evidence="10 11">
    <name type="scientific">Mugilogobius chulae</name>
    <name type="common">yellowstripe goby</name>
    <dbReference type="NCBI Taxonomy" id="88201"/>
    <lineage>
        <taxon>Eukaryota</taxon>
        <taxon>Metazoa</taxon>
        <taxon>Chordata</taxon>
        <taxon>Craniata</taxon>
        <taxon>Vertebrata</taxon>
        <taxon>Euteleostomi</taxon>
        <taxon>Actinopterygii</taxon>
        <taxon>Neopterygii</taxon>
        <taxon>Teleostei</taxon>
        <taxon>Neoteleostei</taxon>
        <taxon>Acanthomorphata</taxon>
        <taxon>Gobiaria</taxon>
        <taxon>Gobiiformes</taxon>
        <taxon>Gobioidei</taxon>
        <taxon>Gobiidae</taxon>
        <taxon>Gobionellinae</taxon>
        <taxon>Mugilogobius</taxon>
    </lineage>
</organism>
<dbReference type="PANTHER" id="PTHR25465:SF5">
    <property type="entry name" value="E3 UBIQUITIN_ISG15 LIGASE TRIM25-RELATED"/>
    <property type="match status" value="1"/>
</dbReference>
<dbReference type="PANTHER" id="PTHR25465">
    <property type="entry name" value="B-BOX DOMAIN CONTAINING"/>
    <property type="match status" value="1"/>
</dbReference>
<dbReference type="Gene3D" id="3.30.40.10">
    <property type="entry name" value="Zinc/RING finger domain, C3HC4 (zinc finger)"/>
    <property type="match status" value="1"/>
</dbReference>
<dbReference type="GO" id="GO:0005737">
    <property type="term" value="C:cytoplasm"/>
    <property type="evidence" value="ECO:0007669"/>
    <property type="project" value="UniProtKB-ARBA"/>
</dbReference>
<evidence type="ECO:0000256" key="5">
    <source>
        <dbReference type="ARBA" id="ARBA00022859"/>
    </source>
</evidence>
<dbReference type="InterPro" id="IPR051051">
    <property type="entry name" value="E3_ubiq-ligase_TRIM/RNF"/>
</dbReference>
<evidence type="ECO:0000259" key="8">
    <source>
        <dbReference type="PROSITE" id="PS50089"/>
    </source>
</evidence>
<dbReference type="GO" id="GO:0045087">
    <property type="term" value="P:innate immune response"/>
    <property type="evidence" value="ECO:0007669"/>
    <property type="project" value="UniProtKB-KW"/>
</dbReference>
<reference evidence="11" key="1">
    <citation type="submission" date="2024-04" db="EMBL/GenBank/DDBJ databases">
        <title>Salinicola lusitanus LLJ914,a marine bacterium isolated from the Okinawa Trough.</title>
        <authorList>
            <person name="Li J."/>
        </authorList>
    </citation>
    <scope>NUCLEOTIDE SEQUENCE [LARGE SCALE GENOMIC DNA]</scope>
</reference>
<dbReference type="InterPro" id="IPR003879">
    <property type="entry name" value="Butyrophylin_SPRY"/>
</dbReference>
<dbReference type="SUPFAM" id="SSF57850">
    <property type="entry name" value="RING/U-box"/>
    <property type="match status" value="1"/>
</dbReference>
<dbReference type="Gene3D" id="4.10.830.40">
    <property type="match status" value="1"/>
</dbReference>
<keyword evidence="2" id="KW-0479">Metal-binding</keyword>
<dbReference type="InterPro" id="IPR003877">
    <property type="entry name" value="SPRY_dom"/>
</dbReference>
<dbReference type="Pfam" id="PF15227">
    <property type="entry name" value="zf-C3HC4_4"/>
    <property type="match status" value="1"/>
</dbReference>
<keyword evidence="3 6" id="KW-0863">Zinc-finger</keyword>
<feature type="domain" description="B30.2/SPRY" evidence="9">
    <location>
        <begin position="259"/>
        <end position="459"/>
    </location>
</feature>
<dbReference type="Pfam" id="PF00622">
    <property type="entry name" value="SPRY"/>
    <property type="match status" value="1"/>
</dbReference>
<dbReference type="PROSITE" id="PS00518">
    <property type="entry name" value="ZF_RING_1"/>
    <property type="match status" value="1"/>
</dbReference>
<keyword evidence="1" id="KW-0399">Innate immunity</keyword>
<dbReference type="Pfam" id="PF13765">
    <property type="entry name" value="PRY"/>
    <property type="match status" value="2"/>
</dbReference>
<feature type="domain" description="RING-type" evidence="8">
    <location>
        <begin position="435"/>
        <end position="468"/>
    </location>
</feature>
<protein>
    <submittedName>
        <fullName evidence="10">Uncharacterized protein</fullName>
    </submittedName>
</protein>
<dbReference type="InterPro" id="IPR000315">
    <property type="entry name" value="Znf_B-box"/>
</dbReference>